<evidence type="ECO:0000256" key="2">
    <source>
        <dbReference type="ARBA" id="ARBA00022500"/>
    </source>
</evidence>
<reference evidence="11 12" key="1">
    <citation type="submission" date="2015-11" db="EMBL/GenBank/DDBJ databases">
        <title>Whole-Genome Sequence of Candidatus Oderbacter manganicum from the National Park Lower Oder Valley, Germany.</title>
        <authorList>
            <person name="Braun B."/>
            <person name="Liere K."/>
            <person name="Szewzyk U."/>
        </authorList>
    </citation>
    <scope>NUCLEOTIDE SEQUENCE [LARGE SCALE GENOMIC DNA]</scope>
    <source>
        <strain evidence="11 12">OTSz_A_272</strain>
    </source>
</reference>
<dbReference type="InParanoid" id="A0A1B1AJM4"/>
<feature type="domain" description="PAC" evidence="9">
    <location>
        <begin position="532"/>
        <end position="584"/>
    </location>
</feature>
<keyword evidence="5" id="KW-0175">Coiled coil</keyword>
<dbReference type="OrthoDB" id="9765776at2"/>
<dbReference type="EMBL" id="CP013244">
    <property type="protein sequence ID" value="ANP46762.1"/>
    <property type="molecule type" value="Genomic_DNA"/>
</dbReference>
<feature type="region of interest" description="Disordered" evidence="6">
    <location>
        <begin position="902"/>
        <end position="923"/>
    </location>
</feature>
<keyword evidence="7" id="KW-1133">Transmembrane helix</keyword>
<dbReference type="InterPro" id="IPR004089">
    <property type="entry name" value="MCPsignal_dom"/>
</dbReference>
<evidence type="ECO:0000256" key="3">
    <source>
        <dbReference type="ARBA" id="ARBA00029447"/>
    </source>
</evidence>
<dbReference type="GO" id="GO:0016020">
    <property type="term" value="C:membrane"/>
    <property type="evidence" value="ECO:0007669"/>
    <property type="project" value="UniProtKB-SubCell"/>
</dbReference>
<evidence type="ECO:0000259" key="9">
    <source>
        <dbReference type="PROSITE" id="PS50113"/>
    </source>
</evidence>
<dbReference type="Gene3D" id="3.30.450.20">
    <property type="entry name" value="PAS domain"/>
    <property type="match status" value="2"/>
</dbReference>
<keyword evidence="12" id="KW-1185">Reference proteome</keyword>
<dbReference type="GO" id="GO:0007165">
    <property type="term" value="P:signal transduction"/>
    <property type="evidence" value="ECO:0007669"/>
    <property type="project" value="UniProtKB-KW"/>
</dbReference>
<accession>A0A1B1AJM4</accession>
<evidence type="ECO:0000256" key="4">
    <source>
        <dbReference type="PROSITE-ProRule" id="PRU00284"/>
    </source>
</evidence>
<dbReference type="GO" id="GO:0006935">
    <property type="term" value="P:chemotaxis"/>
    <property type="evidence" value="ECO:0007669"/>
    <property type="project" value="UniProtKB-KW"/>
</dbReference>
<protein>
    <recommendedName>
        <fullName evidence="13">Chemotaxis protein</fullName>
    </recommendedName>
</protein>
<dbReference type="PROSITE" id="PS50885">
    <property type="entry name" value="HAMP"/>
    <property type="match status" value="1"/>
</dbReference>
<dbReference type="CDD" id="cd11386">
    <property type="entry name" value="MCP_signal"/>
    <property type="match status" value="1"/>
</dbReference>
<feature type="coiled-coil region" evidence="5">
    <location>
        <begin position="565"/>
        <end position="600"/>
    </location>
</feature>
<dbReference type="SUPFAM" id="SSF58104">
    <property type="entry name" value="Methyl-accepting chemotaxis protein (MCP) signaling domain"/>
    <property type="match status" value="1"/>
</dbReference>
<dbReference type="STRING" id="1759059.ATE48_12990"/>
<feature type="domain" description="HAMP" evidence="10">
    <location>
        <begin position="611"/>
        <end position="650"/>
    </location>
</feature>
<dbReference type="NCBIfam" id="TIGR00229">
    <property type="entry name" value="sensory_box"/>
    <property type="match status" value="1"/>
</dbReference>
<dbReference type="InterPro" id="IPR013655">
    <property type="entry name" value="PAS_fold_3"/>
</dbReference>
<gene>
    <name evidence="11" type="ORF">ATE48_12990</name>
</gene>
<dbReference type="CDD" id="cd00130">
    <property type="entry name" value="PAS"/>
    <property type="match status" value="1"/>
</dbReference>
<dbReference type="Proteomes" id="UP000092498">
    <property type="component" value="Chromosome"/>
</dbReference>
<dbReference type="SUPFAM" id="SSF55785">
    <property type="entry name" value="PYP-like sensor domain (PAS domain)"/>
    <property type="match status" value="1"/>
</dbReference>
<feature type="transmembrane region" description="Helical" evidence="7">
    <location>
        <begin position="258"/>
        <end position="280"/>
    </location>
</feature>
<dbReference type="InterPro" id="IPR000700">
    <property type="entry name" value="PAS-assoc_C"/>
</dbReference>
<comment type="similarity">
    <text evidence="3">Belongs to the methyl-accepting chemotaxis (MCP) protein family.</text>
</comment>
<dbReference type="PANTHER" id="PTHR43531">
    <property type="entry name" value="PROTEIN ICFG"/>
    <property type="match status" value="1"/>
</dbReference>
<dbReference type="AlphaFoldDB" id="A0A1B1AJM4"/>
<evidence type="ECO:0000259" key="8">
    <source>
        <dbReference type="PROSITE" id="PS50111"/>
    </source>
</evidence>
<feature type="domain" description="Methyl-accepting transducer" evidence="8">
    <location>
        <begin position="655"/>
        <end position="884"/>
    </location>
</feature>
<name>A0A1B1AJM4_9PROT</name>
<dbReference type="Pfam" id="PF00015">
    <property type="entry name" value="MCPsignal"/>
    <property type="match status" value="1"/>
</dbReference>
<dbReference type="InterPro" id="IPR035965">
    <property type="entry name" value="PAS-like_dom_sf"/>
</dbReference>
<dbReference type="Pfam" id="PF13188">
    <property type="entry name" value="PAS_8"/>
    <property type="match status" value="1"/>
</dbReference>
<evidence type="ECO:0000313" key="11">
    <source>
        <dbReference type="EMBL" id="ANP46762.1"/>
    </source>
</evidence>
<evidence type="ECO:0000256" key="1">
    <source>
        <dbReference type="ARBA" id="ARBA00004370"/>
    </source>
</evidence>
<evidence type="ECO:0000256" key="6">
    <source>
        <dbReference type="SAM" id="MobiDB-lite"/>
    </source>
</evidence>
<evidence type="ECO:0000256" key="7">
    <source>
        <dbReference type="SAM" id="Phobius"/>
    </source>
</evidence>
<sequence length="946" mass="101361">MFKKFNSHLSIGTRLGIVSGLFVLSSAAGLYSTVTGDLEDLSIARHEQAGAGYMYRVWNAWQGANCCAVEDSDELNELFGTSEEFAAFANSAPGIARDEAAAQLFVAIADGSKLTLDPELSSFYLMDGLVNRIPNMVVAESTLDAVIETETGTNRSYVVAAKIDALEVATRMTREAFGRAIAAAPNLAAGLETQLLEASSIGDQMVEEERGALLGATTIASDTTEADFPRILTATWEVGATRLNQVLQERIDGLTRQLWLEAMACLALLAAAAGGSFLMARGLNQRFKALGDVMDGLRLGSTETAVPFMDDKFETGKIASTLEAMRSGLEGQQAVQLEASYKSAAFEGSSVATMMVDRDFKVIYANSATMALLRNNAETFRKVWPTFNPEQIVGSNIDMFHKNPSHQRQLLSDPSRLPYRTDISVGDFKFALNVSAVFDAKRNYVGNILQWDDVTASRMNAGVLAALTRSQAVVEFGLDGTILNANDTFCRAVGYGLDEIKGRRHSMFMSGNEAGSSEYAGFWDALRRGEFQSGKFHRVGKNGKDVWLEATYNPILDGNGKPFKIVKLANDATAVELERREAETERLRAGERQLEAENRQKQIVVELFGSAFASLAGGDLTARMSDMPDAYVKLGADFNIAMEKLEKAMGVIVSNAGGIRTGANEISQAADDLSRRTEQQAASLEETAAALDEITATVRKTADGANQANSVVVATRADAEASGRVVRETVAAMAEIEKSAKQISQIIGVIDEISFQTNLLALNAGVEAARAGEAGRGFAVVASEVRALAQRSSEAAKEIKGLISMSSQHVETGVDLVGEAGKALEVIVDKVSDISGLVAEIAASAQEQATALVEVNTAINQMDQVTQQNAAMVEESTAASHSLTQEADELMNLVARFRVGDSGGGAHAETRARKPAASQPVMQQRKRVAQFAAGNAAPKTDDWQDF</sequence>
<dbReference type="FunFam" id="1.10.287.950:FF:000001">
    <property type="entry name" value="Methyl-accepting chemotaxis sensory transducer"/>
    <property type="match status" value="1"/>
</dbReference>
<evidence type="ECO:0008006" key="13">
    <source>
        <dbReference type="Google" id="ProtNLM"/>
    </source>
</evidence>
<evidence type="ECO:0000259" key="10">
    <source>
        <dbReference type="PROSITE" id="PS50885"/>
    </source>
</evidence>
<keyword evidence="2" id="KW-0145">Chemotaxis</keyword>
<dbReference type="PANTHER" id="PTHR43531:SF11">
    <property type="entry name" value="METHYL-ACCEPTING CHEMOTAXIS PROTEIN 3"/>
    <property type="match status" value="1"/>
</dbReference>
<keyword evidence="7" id="KW-0472">Membrane</keyword>
<dbReference type="Gene3D" id="1.10.287.950">
    <property type="entry name" value="Methyl-accepting chemotaxis protein"/>
    <property type="match status" value="1"/>
</dbReference>
<dbReference type="InterPro" id="IPR003660">
    <property type="entry name" value="HAMP_dom"/>
</dbReference>
<keyword evidence="7" id="KW-0812">Transmembrane</keyword>
<dbReference type="InterPro" id="IPR000014">
    <property type="entry name" value="PAS"/>
</dbReference>
<evidence type="ECO:0000313" key="12">
    <source>
        <dbReference type="Proteomes" id="UP000092498"/>
    </source>
</evidence>
<dbReference type="PROSITE" id="PS50113">
    <property type="entry name" value="PAC"/>
    <property type="match status" value="1"/>
</dbReference>
<dbReference type="RefSeq" id="WP_066772171.1">
    <property type="nucleotide sequence ID" value="NZ_CP013244.1"/>
</dbReference>
<dbReference type="Pfam" id="PF08447">
    <property type="entry name" value="PAS_3"/>
    <property type="match status" value="1"/>
</dbReference>
<proteinExistence type="inferred from homology"/>
<keyword evidence="4" id="KW-0807">Transducer</keyword>
<comment type="subcellular location">
    <subcellularLocation>
        <location evidence="1">Membrane</location>
    </subcellularLocation>
</comment>
<dbReference type="SMART" id="SM00283">
    <property type="entry name" value="MA"/>
    <property type="match status" value="1"/>
</dbReference>
<dbReference type="KEGG" id="cbot:ATE48_12990"/>
<dbReference type="PROSITE" id="PS50111">
    <property type="entry name" value="CHEMOTAXIS_TRANSDUC_2"/>
    <property type="match status" value="1"/>
</dbReference>
<evidence type="ECO:0000256" key="5">
    <source>
        <dbReference type="SAM" id="Coils"/>
    </source>
</evidence>
<organism evidence="11 12">
    <name type="scientific">Candidatus Viadribacter manganicus</name>
    <dbReference type="NCBI Taxonomy" id="1759059"/>
    <lineage>
        <taxon>Bacteria</taxon>
        <taxon>Pseudomonadati</taxon>
        <taxon>Pseudomonadota</taxon>
        <taxon>Alphaproteobacteria</taxon>
        <taxon>Hyphomonadales</taxon>
        <taxon>Hyphomonadaceae</taxon>
        <taxon>Candidatus Viadribacter</taxon>
    </lineage>
</organism>
<dbReference type="InterPro" id="IPR051310">
    <property type="entry name" value="MCP_chemotaxis"/>
</dbReference>